<dbReference type="eggNOG" id="KOG0758">
    <property type="taxonomic scope" value="Eukaryota"/>
</dbReference>
<dbReference type="GeneID" id="20530818"/>
<dbReference type="STRING" id="691883.A0A058YZQ9"/>
<evidence type="ECO:0000256" key="2">
    <source>
        <dbReference type="ARBA" id="ARBA00022692"/>
    </source>
</evidence>
<dbReference type="InterPro" id="IPR023395">
    <property type="entry name" value="MCP_dom_sf"/>
</dbReference>
<gene>
    <name evidence="4" type="ORF">H696_06093</name>
</gene>
<dbReference type="GO" id="GO:0016020">
    <property type="term" value="C:membrane"/>
    <property type="evidence" value="ECO:0007669"/>
    <property type="project" value="UniProtKB-SubCell"/>
</dbReference>
<evidence type="ECO:0000313" key="5">
    <source>
        <dbReference type="Proteomes" id="UP000030693"/>
    </source>
</evidence>
<name>A0A058YZQ9_FONAL</name>
<comment type="subcellular location">
    <subcellularLocation>
        <location evidence="1">Membrane</location>
    </subcellularLocation>
</comment>
<reference evidence="4" key="1">
    <citation type="submission" date="2013-04" db="EMBL/GenBank/DDBJ databases">
        <title>The Genome Sequence of Fonticula alba ATCC 38817.</title>
        <authorList>
            <consortium name="The Broad Institute Genomics Platform"/>
            <person name="Russ C."/>
            <person name="Cuomo C."/>
            <person name="Burger G."/>
            <person name="Gray M.W."/>
            <person name="Holland P.W.H."/>
            <person name="King N."/>
            <person name="Lang F.B.F."/>
            <person name="Roger A.J."/>
            <person name="Ruiz-Trillo I."/>
            <person name="Brown M."/>
            <person name="Walker B."/>
            <person name="Young S."/>
            <person name="Zeng Q."/>
            <person name="Gargeya S."/>
            <person name="Fitzgerald M."/>
            <person name="Haas B."/>
            <person name="Abouelleil A."/>
            <person name="Allen A.W."/>
            <person name="Alvarado L."/>
            <person name="Arachchi H.M."/>
            <person name="Berlin A.M."/>
            <person name="Chapman S.B."/>
            <person name="Gainer-Dewar J."/>
            <person name="Goldberg J."/>
            <person name="Griggs A."/>
            <person name="Gujja S."/>
            <person name="Hansen M."/>
            <person name="Howarth C."/>
            <person name="Imamovic A."/>
            <person name="Ireland A."/>
            <person name="Larimer J."/>
            <person name="McCowan C."/>
            <person name="Murphy C."/>
            <person name="Pearson M."/>
            <person name="Poon T.W."/>
            <person name="Priest M."/>
            <person name="Roberts A."/>
            <person name="Saif S."/>
            <person name="Shea T."/>
            <person name="Sisk P."/>
            <person name="Sykes S."/>
            <person name="Wortman J."/>
            <person name="Nusbaum C."/>
            <person name="Birren B."/>
        </authorList>
    </citation>
    <scope>NUCLEOTIDE SEQUENCE [LARGE SCALE GENOMIC DNA]</scope>
    <source>
        <strain evidence="4">ATCC 38817</strain>
    </source>
</reference>
<evidence type="ECO:0000256" key="1">
    <source>
        <dbReference type="ARBA" id="ARBA00004370"/>
    </source>
</evidence>
<dbReference type="Proteomes" id="UP000030693">
    <property type="component" value="Unassembled WGS sequence"/>
</dbReference>
<dbReference type="OrthoDB" id="14252at2759"/>
<keyword evidence="3" id="KW-0472">Membrane</keyword>
<accession>A0A058YZQ9</accession>
<dbReference type="Gene3D" id="1.50.40.10">
    <property type="entry name" value="Mitochondrial carrier domain"/>
    <property type="match status" value="1"/>
</dbReference>
<evidence type="ECO:0000313" key="4">
    <source>
        <dbReference type="EMBL" id="KCV67454.1"/>
    </source>
</evidence>
<evidence type="ECO:0000256" key="3">
    <source>
        <dbReference type="ARBA" id="ARBA00023136"/>
    </source>
</evidence>
<proteinExistence type="predicted"/>
<protein>
    <submittedName>
        <fullName evidence="4">Solute carrier family 25, member 46</fullName>
    </submittedName>
</protein>
<dbReference type="AlphaFoldDB" id="A0A058YZQ9"/>
<keyword evidence="5" id="KW-1185">Reference proteome</keyword>
<dbReference type="SUPFAM" id="SSF103506">
    <property type="entry name" value="Mitochondrial carrier"/>
    <property type="match status" value="1"/>
</dbReference>
<sequence length="78" mass="7866">MTAPLVGVTPIFALSFFGYDMGCKMQTPAGPNGSLSLLQYGIGGAVSGVFSTAIMGPGERIKCLLQEAAAGARVRGTG</sequence>
<keyword evidence="2" id="KW-0812">Transmembrane</keyword>
<dbReference type="EMBL" id="KB932218">
    <property type="protein sequence ID" value="KCV67454.1"/>
    <property type="molecule type" value="Genomic_DNA"/>
</dbReference>
<organism evidence="4">
    <name type="scientific">Fonticula alba</name>
    <name type="common">Slime mold</name>
    <dbReference type="NCBI Taxonomy" id="691883"/>
    <lineage>
        <taxon>Eukaryota</taxon>
        <taxon>Rotosphaerida</taxon>
        <taxon>Fonticulaceae</taxon>
        <taxon>Fonticula</taxon>
    </lineage>
</organism>
<dbReference type="RefSeq" id="XP_009498130.1">
    <property type="nucleotide sequence ID" value="XM_009499855.1"/>
</dbReference>